<dbReference type="Proteomes" id="UP000703893">
    <property type="component" value="Unassembled WGS sequence"/>
</dbReference>
<protein>
    <submittedName>
        <fullName evidence="1">Uncharacterized protein</fullName>
    </submittedName>
</protein>
<proteinExistence type="predicted"/>
<dbReference type="AlphaFoldDB" id="A0A937X3Y9"/>
<dbReference type="EMBL" id="VGJX01000354">
    <property type="protein sequence ID" value="MBM3274858.1"/>
    <property type="molecule type" value="Genomic_DNA"/>
</dbReference>
<comment type="caution">
    <text evidence="1">The sequence shown here is derived from an EMBL/GenBank/DDBJ whole genome shotgun (WGS) entry which is preliminary data.</text>
</comment>
<evidence type="ECO:0000313" key="2">
    <source>
        <dbReference type="Proteomes" id="UP000703893"/>
    </source>
</evidence>
<name>A0A937X3Y9_9BACT</name>
<gene>
    <name evidence="1" type="ORF">FJZ00_06880</name>
</gene>
<organism evidence="1 2">
    <name type="scientific">Candidatus Tanganyikabacteria bacterium</name>
    <dbReference type="NCBI Taxonomy" id="2961651"/>
    <lineage>
        <taxon>Bacteria</taxon>
        <taxon>Bacillati</taxon>
        <taxon>Candidatus Sericytochromatia</taxon>
        <taxon>Candidatus Tanganyikabacteria</taxon>
    </lineage>
</organism>
<accession>A0A937X3Y9</accession>
<sequence length="147" mass="16473">MTTCLVGCGQEGHAMYFKRYHKGKGRRKKTYVGVAHNVWEGHEHGGGQTKPVMVLNLGNEDSLDPAQREAARVMAQALYDMRIAKGDTPAQALAETKRLLLPVQSRIRVVGSRELGMRLLLEKVWSDLGMDAAFKLYATQYKIKFPL</sequence>
<evidence type="ECO:0000313" key="1">
    <source>
        <dbReference type="EMBL" id="MBM3274858.1"/>
    </source>
</evidence>
<reference evidence="1 2" key="1">
    <citation type="submission" date="2019-03" db="EMBL/GenBank/DDBJ databases">
        <title>Lake Tanganyika Metagenome-Assembled Genomes (MAGs).</title>
        <authorList>
            <person name="Tran P."/>
        </authorList>
    </citation>
    <scope>NUCLEOTIDE SEQUENCE [LARGE SCALE GENOMIC DNA]</scope>
    <source>
        <strain evidence="1">K_DeepCast_65m_m2_236</strain>
    </source>
</reference>